<dbReference type="Proteomes" id="UP000287033">
    <property type="component" value="Unassembled WGS sequence"/>
</dbReference>
<evidence type="ECO:0000313" key="2">
    <source>
        <dbReference type="EMBL" id="GCC39303.1"/>
    </source>
</evidence>
<dbReference type="OrthoDB" id="27593at2759"/>
<dbReference type="AlphaFoldDB" id="A0A401T9F7"/>
<keyword evidence="3" id="KW-1185">Reference proteome</keyword>
<dbReference type="PANTHER" id="PTHR12845">
    <property type="entry name" value="GUANINE NUCLEOTIDE EXCHANGE FACTOR"/>
    <property type="match status" value="1"/>
</dbReference>
<feature type="region of interest" description="Disordered" evidence="1">
    <location>
        <begin position="1"/>
        <end position="63"/>
    </location>
</feature>
<dbReference type="GO" id="GO:0005085">
    <property type="term" value="F:guanyl-nucleotide exchange factor activity"/>
    <property type="evidence" value="ECO:0007669"/>
    <property type="project" value="InterPro"/>
</dbReference>
<organism evidence="2 3">
    <name type="scientific">Chiloscyllium punctatum</name>
    <name type="common">Brownbanded bambooshark</name>
    <name type="synonym">Hemiscyllium punctatum</name>
    <dbReference type="NCBI Taxonomy" id="137246"/>
    <lineage>
        <taxon>Eukaryota</taxon>
        <taxon>Metazoa</taxon>
        <taxon>Chordata</taxon>
        <taxon>Craniata</taxon>
        <taxon>Vertebrata</taxon>
        <taxon>Chondrichthyes</taxon>
        <taxon>Elasmobranchii</taxon>
        <taxon>Galeomorphii</taxon>
        <taxon>Galeoidea</taxon>
        <taxon>Orectolobiformes</taxon>
        <taxon>Hemiscylliidae</taxon>
        <taxon>Chiloscyllium</taxon>
    </lineage>
</organism>
<reference evidence="2 3" key="1">
    <citation type="journal article" date="2018" name="Nat. Ecol. Evol.">
        <title>Shark genomes provide insights into elasmobranch evolution and the origin of vertebrates.</title>
        <authorList>
            <person name="Hara Y"/>
            <person name="Yamaguchi K"/>
            <person name="Onimaru K"/>
            <person name="Kadota M"/>
            <person name="Koyanagi M"/>
            <person name="Keeley SD"/>
            <person name="Tatsumi K"/>
            <person name="Tanaka K"/>
            <person name="Motone F"/>
            <person name="Kageyama Y"/>
            <person name="Nozu R"/>
            <person name="Adachi N"/>
            <person name="Nishimura O"/>
            <person name="Nakagawa R"/>
            <person name="Tanegashima C"/>
            <person name="Kiyatake I"/>
            <person name="Matsumoto R"/>
            <person name="Murakumo K"/>
            <person name="Nishida K"/>
            <person name="Terakita A"/>
            <person name="Kuratani S"/>
            <person name="Sato K"/>
            <person name="Hyodo S Kuraku.S."/>
        </authorList>
    </citation>
    <scope>NUCLEOTIDE SEQUENCE [LARGE SCALE GENOMIC DNA]</scope>
</reference>
<feature type="compositionally biased region" description="Basic and acidic residues" evidence="1">
    <location>
        <begin position="50"/>
        <end position="63"/>
    </location>
</feature>
<evidence type="ECO:0000313" key="3">
    <source>
        <dbReference type="Proteomes" id="UP000287033"/>
    </source>
</evidence>
<name>A0A401T9F7_CHIPU</name>
<feature type="compositionally biased region" description="Basic and acidic residues" evidence="1">
    <location>
        <begin position="22"/>
        <end position="38"/>
    </location>
</feature>
<accession>A0A401T9F7</accession>
<proteinExistence type="predicted"/>
<dbReference type="PANTHER" id="PTHR12845:SF3">
    <property type="entry name" value="RHO GUANINE NUCLEOTIDE EXCHANGE FACTOR 16"/>
    <property type="match status" value="1"/>
</dbReference>
<evidence type="ECO:0000256" key="1">
    <source>
        <dbReference type="SAM" id="MobiDB-lite"/>
    </source>
</evidence>
<dbReference type="STRING" id="137246.A0A401T9F7"/>
<dbReference type="InterPro" id="IPR047271">
    <property type="entry name" value="Ephexin-like"/>
</dbReference>
<gene>
    <name evidence="2" type="ORF">chiPu_0023051</name>
</gene>
<comment type="caution">
    <text evidence="2">The sequence shown here is derived from an EMBL/GenBank/DDBJ whole genome shotgun (WGS) entry which is preliminary data.</text>
</comment>
<protein>
    <submittedName>
        <fullName evidence="2">Uncharacterized protein</fullName>
    </submittedName>
</protein>
<dbReference type="EMBL" id="BEZZ01014691">
    <property type="protein sequence ID" value="GCC39303.1"/>
    <property type="molecule type" value="Genomic_DNA"/>
</dbReference>
<sequence>MPLALDQKRTLGRKKGPRNRSSFKDDPRLYQEVRERGLDSVPESDDDLLDDTRHLESTEPDDKIVVQNYRPAQMTWSQLPQVLEQGILETLPAEERKRQEVQT</sequence>